<dbReference type="Proteomes" id="UP000320593">
    <property type="component" value="Unassembled WGS sequence"/>
</dbReference>
<evidence type="ECO:0000313" key="3">
    <source>
        <dbReference type="EMBL" id="TWI86116.1"/>
    </source>
</evidence>
<dbReference type="PROSITE" id="PS51257">
    <property type="entry name" value="PROKAR_LIPOPROTEIN"/>
    <property type="match status" value="1"/>
</dbReference>
<reference evidence="3 4" key="1">
    <citation type="submission" date="2019-07" db="EMBL/GenBank/DDBJ databases">
        <title>Genomic Encyclopedia of Archaeal and Bacterial Type Strains, Phase II (KMG-II): from individual species to whole genera.</title>
        <authorList>
            <person name="Goeker M."/>
        </authorList>
    </citation>
    <scope>NUCLEOTIDE SEQUENCE [LARGE SCALE GENOMIC DNA]</scope>
    <source>
        <strain evidence="3 4">ATCC BAA-252</strain>
    </source>
</reference>
<feature type="transmembrane region" description="Helical" evidence="2">
    <location>
        <begin position="88"/>
        <end position="109"/>
    </location>
</feature>
<evidence type="ECO:0000313" key="4">
    <source>
        <dbReference type="Proteomes" id="UP000320593"/>
    </source>
</evidence>
<evidence type="ECO:0008006" key="5">
    <source>
        <dbReference type="Google" id="ProtNLM"/>
    </source>
</evidence>
<dbReference type="EMBL" id="VLLF01000006">
    <property type="protein sequence ID" value="TWI86116.1"/>
    <property type="molecule type" value="Genomic_DNA"/>
</dbReference>
<proteinExistence type="predicted"/>
<accession>A0A562SZ86</accession>
<protein>
    <recommendedName>
        <fullName evidence="5">Transmembrane protein</fullName>
    </recommendedName>
</protein>
<keyword evidence="2" id="KW-1133">Transmembrane helix</keyword>
<name>A0A562SZ86_9HYPH</name>
<organism evidence="3 4">
    <name type="scientific">Roseibium hamelinense</name>
    <dbReference type="NCBI Taxonomy" id="150831"/>
    <lineage>
        <taxon>Bacteria</taxon>
        <taxon>Pseudomonadati</taxon>
        <taxon>Pseudomonadota</taxon>
        <taxon>Alphaproteobacteria</taxon>
        <taxon>Hyphomicrobiales</taxon>
        <taxon>Stappiaceae</taxon>
        <taxon>Roseibium</taxon>
    </lineage>
</organism>
<keyword evidence="2" id="KW-0812">Transmembrane</keyword>
<comment type="caution">
    <text evidence="3">The sequence shown here is derived from an EMBL/GenBank/DDBJ whole genome shotgun (WGS) entry which is preliminary data.</text>
</comment>
<feature type="transmembrane region" description="Helical" evidence="2">
    <location>
        <begin position="35"/>
        <end position="60"/>
    </location>
</feature>
<dbReference type="RefSeq" id="WP_145344321.1">
    <property type="nucleotide sequence ID" value="NZ_SMLY01000074.1"/>
</dbReference>
<gene>
    <name evidence="3" type="ORF">JM93_02824</name>
</gene>
<sequence length="157" mass="16959">MSARYPLDPFALPNVPFRGLQSGLYLCSVAGCLKCALATIAIFLAAVLCLAVVFFIPVFIQVLARLNAVVVDDVAMVPAQFAGHLGELFFGTAIVAFAIVSFIASAIVASRDMDRYEAPQTRAQYGAHDRARFKQSAKPSPQPEPVRLTLDYPDGRP</sequence>
<feature type="region of interest" description="Disordered" evidence="1">
    <location>
        <begin position="122"/>
        <end position="157"/>
    </location>
</feature>
<evidence type="ECO:0000256" key="1">
    <source>
        <dbReference type="SAM" id="MobiDB-lite"/>
    </source>
</evidence>
<keyword evidence="2" id="KW-0472">Membrane</keyword>
<keyword evidence="4" id="KW-1185">Reference proteome</keyword>
<evidence type="ECO:0000256" key="2">
    <source>
        <dbReference type="SAM" id="Phobius"/>
    </source>
</evidence>
<dbReference type="AlphaFoldDB" id="A0A562SZ86"/>